<dbReference type="InterPro" id="IPR045186">
    <property type="entry name" value="Indole-3-glycerol_P_synth"/>
</dbReference>
<evidence type="ECO:0000259" key="11">
    <source>
        <dbReference type="Pfam" id="PF00218"/>
    </source>
</evidence>
<dbReference type="AlphaFoldDB" id="A0A6M7TL02"/>
<reference evidence="12 13" key="1">
    <citation type="submission" date="2018-09" db="EMBL/GenBank/DDBJ databases">
        <title>Mesorhizobium carmichaelinearum sp. nov. isolated from Carmichaelinea spp. root nodules in New Zealand.</title>
        <authorList>
            <person name="De Meyer S.E."/>
        </authorList>
    </citation>
    <scope>NUCLEOTIDE SEQUENCE [LARGE SCALE GENOMIC DNA]</scope>
    <source>
        <strain evidence="12 13">LMG 28313</strain>
    </source>
</reference>
<dbReference type="GO" id="GO:0000162">
    <property type="term" value="P:L-tryptophan biosynthetic process"/>
    <property type="evidence" value="ECO:0007669"/>
    <property type="project" value="UniProtKB-UniRule"/>
</dbReference>
<evidence type="ECO:0000256" key="10">
    <source>
        <dbReference type="HAMAP-Rule" id="MF_00134"/>
    </source>
</evidence>
<dbReference type="NCBIfam" id="NF001370">
    <property type="entry name" value="PRK00278.1-2"/>
    <property type="match status" value="1"/>
</dbReference>
<organism evidence="12 13">
    <name type="scientific">Mesorhizobium jarvisii</name>
    <dbReference type="NCBI Taxonomy" id="1777867"/>
    <lineage>
        <taxon>Bacteria</taxon>
        <taxon>Pseudomonadati</taxon>
        <taxon>Pseudomonadota</taxon>
        <taxon>Alphaproteobacteria</taxon>
        <taxon>Hyphomicrobiales</taxon>
        <taxon>Phyllobacteriaceae</taxon>
        <taxon>Mesorhizobium</taxon>
    </lineage>
</organism>
<dbReference type="Gene3D" id="3.20.20.70">
    <property type="entry name" value="Aldolase class I"/>
    <property type="match status" value="1"/>
</dbReference>
<dbReference type="HAMAP" id="MF_00134_B">
    <property type="entry name" value="IGPS_B"/>
    <property type="match status" value="1"/>
</dbReference>
<dbReference type="NCBIfam" id="NF001373">
    <property type="entry name" value="PRK00278.1-6"/>
    <property type="match status" value="1"/>
</dbReference>
<keyword evidence="5 10" id="KW-0028">Amino-acid biosynthesis</keyword>
<comment type="pathway">
    <text evidence="2 10">Amino-acid biosynthesis; L-tryptophan biosynthesis; L-tryptophan from chorismate: step 4/5.</text>
</comment>
<dbReference type="NCBIfam" id="NF001377">
    <property type="entry name" value="PRK00278.2-4"/>
    <property type="match status" value="1"/>
</dbReference>
<dbReference type="PROSITE" id="PS00614">
    <property type="entry name" value="IGPS"/>
    <property type="match status" value="1"/>
</dbReference>
<evidence type="ECO:0000256" key="7">
    <source>
        <dbReference type="ARBA" id="ARBA00022822"/>
    </source>
</evidence>
<dbReference type="InterPro" id="IPR011060">
    <property type="entry name" value="RibuloseP-bd_barrel"/>
</dbReference>
<dbReference type="InterPro" id="IPR013798">
    <property type="entry name" value="Indole-3-glycerol_P_synth_dom"/>
</dbReference>
<evidence type="ECO:0000256" key="6">
    <source>
        <dbReference type="ARBA" id="ARBA00022793"/>
    </source>
</evidence>
<evidence type="ECO:0000256" key="4">
    <source>
        <dbReference type="ARBA" id="ARBA00018080"/>
    </source>
</evidence>
<evidence type="ECO:0000256" key="9">
    <source>
        <dbReference type="ARBA" id="ARBA00023239"/>
    </source>
</evidence>
<evidence type="ECO:0000256" key="5">
    <source>
        <dbReference type="ARBA" id="ARBA00022605"/>
    </source>
</evidence>
<dbReference type="GO" id="GO:0004425">
    <property type="term" value="F:indole-3-glycerol-phosphate synthase activity"/>
    <property type="evidence" value="ECO:0007669"/>
    <property type="project" value="UniProtKB-UniRule"/>
</dbReference>
<keyword evidence="9 10" id="KW-0456">Lyase</keyword>
<dbReference type="EMBL" id="QZXA01000010">
    <property type="protein sequence ID" value="RJT30663.1"/>
    <property type="molecule type" value="Genomic_DNA"/>
</dbReference>
<keyword evidence="13" id="KW-1185">Reference proteome</keyword>
<comment type="caution">
    <text evidence="12">The sequence shown here is derived from an EMBL/GenBank/DDBJ whole genome shotgun (WGS) entry which is preliminary data.</text>
</comment>
<dbReference type="PANTHER" id="PTHR22854:SF2">
    <property type="entry name" value="INDOLE-3-GLYCEROL-PHOSPHATE SYNTHASE"/>
    <property type="match status" value="1"/>
</dbReference>
<dbReference type="Pfam" id="PF00218">
    <property type="entry name" value="IGPS"/>
    <property type="match status" value="1"/>
</dbReference>
<sequence>MSDILRKIEAYKRDEIAAAKALKPLAEIKARAKDADAPRGFLAALEAKRGSGRFALIAEIKKASPSKGLIRADFDPPALAQAYEKGGAACLSVLTDAPSFQGAPEFLTKARAAVSLPALRKDFLFDPYQVYEARAWGADAILIIMASVDDALASELEAAAFELGMDALIEVHDEAETMRALKLSSRLIGINNRNLRTFETSLETSERLATMVPADRLLVSESGIFTHDDCLRLQKKDIGTFLVGESLMRQQDVTAATRLLLTGKALDASARKSESIFGEHDA</sequence>
<proteinExistence type="inferred from homology"/>
<accession>A0A6M7TL02</accession>
<evidence type="ECO:0000256" key="1">
    <source>
        <dbReference type="ARBA" id="ARBA00001633"/>
    </source>
</evidence>
<dbReference type="SUPFAM" id="SSF51366">
    <property type="entry name" value="Ribulose-phoshate binding barrel"/>
    <property type="match status" value="1"/>
</dbReference>
<gene>
    <name evidence="10 12" type="primary">trpC</name>
    <name evidence="12" type="ORF">D3242_25205</name>
</gene>
<dbReference type="InterPro" id="IPR001468">
    <property type="entry name" value="Indole-3-GlycerolPSynthase_CS"/>
</dbReference>
<dbReference type="FunFam" id="3.20.20.70:FF:000024">
    <property type="entry name" value="Indole-3-glycerol phosphate synthase"/>
    <property type="match status" value="1"/>
</dbReference>
<dbReference type="EC" id="4.1.1.48" evidence="3 10"/>
<name>A0A6M7TL02_9HYPH</name>
<evidence type="ECO:0000313" key="13">
    <source>
        <dbReference type="Proteomes" id="UP000275530"/>
    </source>
</evidence>
<keyword evidence="8 10" id="KW-0057">Aromatic amino acid biosynthesis</keyword>
<dbReference type="PANTHER" id="PTHR22854">
    <property type="entry name" value="TRYPTOPHAN BIOSYNTHESIS PROTEIN"/>
    <property type="match status" value="1"/>
</dbReference>
<evidence type="ECO:0000256" key="3">
    <source>
        <dbReference type="ARBA" id="ARBA00012362"/>
    </source>
</evidence>
<evidence type="ECO:0000256" key="8">
    <source>
        <dbReference type="ARBA" id="ARBA00023141"/>
    </source>
</evidence>
<evidence type="ECO:0000256" key="2">
    <source>
        <dbReference type="ARBA" id="ARBA00004696"/>
    </source>
</evidence>
<feature type="domain" description="Indole-3-glycerol phosphate synthase" evidence="11">
    <location>
        <begin position="5"/>
        <end position="259"/>
    </location>
</feature>
<dbReference type="InterPro" id="IPR013785">
    <property type="entry name" value="Aldolase_TIM"/>
</dbReference>
<comment type="catalytic activity">
    <reaction evidence="1 10">
        <text>1-(2-carboxyphenylamino)-1-deoxy-D-ribulose 5-phosphate + H(+) = (1S,2R)-1-C-(indol-3-yl)glycerol 3-phosphate + CO2 + H2O</text>
        <dbReference type="Rhea" id="RHEA:23476"/>
        <dbReference type="ChEBI" id="CHEBI:15377"/>
        <dbReference type="ChEBI" id="CHEBI:15378"/>
        <dbReference type="ChEBI" id="CHEBI:16526"/>
        <dbReference type="ChEBI" id="CHEBI:58613"/>
        <dbReference type="ChEBI" id="CHEBI:58866"/>
        <dbReference type="EC" id="4.1.1.48"/>
    </reaction>
</comment>
<comment type="similarity">
    <text evidence="10">Belongs to the TrpC family.</text>
</comment>
<keyword evidence="7 10" id="KW-0822">Tryptophan biosynthesis</keyword>
<dbReference type="GO" id="GO:0004640">
    <property type="term" value="F:phosphoribosylanthranilate isomerase activity"/>
    <property type="evidence" value="ECO:0007669"/>
    <property type="project" value="TreeGrafter"/>
</dbReference>
<keyword evidence="6 10" id="KW-0210">Decarboxylase</keyword>
<protein>
    <recommendedName>
        <fullName evidence="4 10">Indole-3-glycerol phosphate synthase</fullName>
        <shortName evidence="10">IGPS</shortName>
        <ecNumber evidence="3 10">4.1.1.48</ecNumber>
    </recommendedName>
</protein>
<dbReference type="RefSeq" id="WP_038646851.1">
    <property type="nucleotide sequence ID" value="NZ_CP033507.1"/>
</dbReference>
<dbReference type="CDD" id="cd00331">
    <property type="entry name" value="IGPS"/>
    <property type="match status" value="1"/>
</dbReference>
<evidence type="ECO:0000313" key="12">
    <source>
        <dbReference type="EMBL" id="RJT30663.1"/>
    </source>
</evidence>
<dbReference type="Proteomes" id="UP000275530">
    <property type="component" value="Unassembled WGS sequence"/>
</dbReference>